<evidence type="ECO:0000259" key="2">
    <source>
        <dbReference type="PROSITE" id="PS50878"/>
    </source>
</evidence>
<dbReference type="PROSITE" id="PS50878">
    <property type="entry name" value="RT_POL"/>
    <property type="match status" value="1"/>
</dbReference>
<reference evidence="3" key="2">
    <citation type="submission" date="2021-03" db="UniProtKB">
        <authorList>
            <consortium name="Ensembl"/>
        </authorList>
    </citation>
    <scope>IDENTIFICATION</scope>
</reference>
<dbReference type="Ensembl" id="ENSXETT00000121373">
    <property type="protein sequence ID" value="ENSXETP00000104038"/>
    <property type="gene ID" value="ENSXETG00000045997"/>
</dbReference>
<protein>
    <recommendedName>
        <fullName evidence="2">Reverse transcriptase domain-containing protein</fullName>
    </recommendedName>
</protein>
<feature type="compositionally biased region" description="Polar residues" evidence="1">
    <location>
        <begin position="22"/>
        <end position="34"/>
    </location>
</feature>
<feature type="compositionally biased region" description="Basic residues" evidence="1">
    <location>
        <begin position="7"/>
        <end position="18"/>
    </location>
</feature>
<dbReference type="GeneTree" id="ENSGT00940000154669"/>
<organism evidence="3">
    <name type="scientific">Xenopus tropicalis</name>
    <name type="common">Western clawed frog</name>
    <name type="synonym">Silurana tropicalis</name>
    <dbReference type="NCBI Taxonomy" id="8364"/>
    <lineage>
        <taxon>Eukaryota</taxon>
        <taxon>Metazoa</taxon>
        <taxon>Chordata</taxon>
        <taxon>Craniata</taxon>
        <taxon>Vertebrata</taxon>
        <taxon>Euteleostomi</taxon>
        <taxon>Amphibia</taxon>
        <taxon>Batrachia</taxon>
        <taxon>Anura</taxon>
        <taxon>Pipoidea</taxon>
        <taxon>Pipidae</taxon>
        <taxon>Xenopodinae</taxon>
        <taxon>Xenopus</taxon>
        <taxon>Silurana</taxon>
    </lineage>
</organism>
<reference evidence="3" key="1">
    <citation type="journal article" date="2010" name="Science">
        <title>The genome of the Western clawed frog Xenopus tropicalis.</title>
        <authorList>
            <person name="Hellsten U."/>
            <person name="Harland R.M."/>
            <person name="Gilchrist M.J."/>
            <person name="Hendrix D."/>
            <person name="Jurka J."/>
            <person name="Kapitonov V."/>
            <person name="Ovcharenko I."/>
            <person name="Putnam N.H."/>
            <person name="Shu S."/>
            <person name="Taher L."/>
            <person name="Blitz I.L."/>
            <person name="Blumberg B."/>
            <person name="Dichmann D.S."/>
            <person name="Dubchak I."/>
            <person name="Amaya E."/>
            <person name="Detter J.C."/>
            <person name="Fletcher R."/>
            <person name="Gerhard D.S."/>
            <person name="Goodstein D."/>
            <person name="Graves T."/>
            <person name="Grigoriev I.V."/>
            <person name="Grimwood J."/>
            <person name="Kawashima T."/>
            <person name="Lindquist E."/>
            <person name="Lucas S.M."/>
            <person name="Mead P.E."/>
            <person name="Mitros T."/>
            <person name="Ogino H."/>
            <person name="Ohta Y."/>
            <person name="Poliakov A.V."/>
            <person name="Pollet N."/>
            <person name="Robert J."/>
            <person name="Salamov A."/>
            <person name="Sater A.K."/>
            <person name="Schmutz J."/>
            <person name="Terry A."/>
            <person name="Vize P.D."/>
            <person name="Warren W.C."/>
            <person name="Wells D."/>
            <person name="Wills A."/>
            <person name="Wilson R.K."/>
            <person name="Zimmerman L.B."/>
            <person name="Zorn A.M."/>
            <person name="Grainger R."/>
            <person name="Grammer T."/>
            <person name="Khokha M.K."/>
            <person name="Richardson P.M."/>
            <person name="Rokhsar D.S."/>
        </authorList>
    </citation>
    <scope>NUCLEOTIDE SEQUENCE [LARGE SCALE GENOMIC DNA]</scope>
    <source>
        <strain evidence="3">Nigerian</strain>
    </source>
</reference>
<dbReference type="InterPro" id="IPR043502">
    <property type="entry name" value="DNA/RNA_pol_sf"/>
</dbReference>
<dbReference type="PANTHER" id="PTHR21301:SF12">
    <property type="match status" value="1"/>
</dbReference>
<feature type="domain" description="Reverse transcriptase" evidence="2">
    <location>
        <begin position="171"/>
        <end position="490"/>
    </location>
</feature>
<dbReference type="Pfam" id="PF26215">
    <property type="entry name" value="HTH_animal"/>
    <property type="match status" value="1"/>
</dbReference>
<name>A0A803J844_XENTR</name>
<dbReference type="InterPro" id="IPR058912">
    <property type="entry name" value="HTH_animal"/>
</dbReference>
<dbReference type="PANTHER" id="PTHR21301">
    <property type="entry name" value="REVERSE TRANSCRIPTASE"/>
    <property type="match status" value="1"/>
</dbReference>
<sequence length="673" mass="79319">MSLLFKQKGKRKRGKKKNRQQELNNKNETDNPQTEKVLNREELKKEGIFNISSVDLTSNEVQILSKGLTFAPTNRVNPFNLLIDAQKFIRKLTLKRYFMKNDGIIRNYDMKSKEKQLKKKSDFIPKQDKGKGIEAYEKLIMQDLEEMVKKNNKKKRNNCSKEEYEALKSLERNTEIIIKPADKGGGIVIMDKEKYVAECERLLSDKETYKELNRDPINVFKNKLEKMVREAEKEKVITTNESQYILMKYPKLPVFYTIPKIHKSLKDPPGRPIISGIESLTSNLSHFLDTKLQHYVRELPSYLRDSTQILNLLEGVEWKDNMILATLDVRSLYTSIKHDQGIAAISYYLGQDGNMELGMKEFILQGIEFVLHHNYFWFNNKYFLQLCGTAMGTRFAPSYANLFMGYWEREHLKGWEANLSLWRRYIDDIIIVWRGTETDLKEFLNELNSNDMNLEFDLSYSREKINFLDLELYVKQSKIQSRTYFKSVDVNNYVLASSNHDSAWLKNIPYGQFRRVRKNCSEIGEFEKQAEVITERFQKRGYKPKEIKEAREKTKRLERQQLLVYKDHDQIEGNERFDFITQYNPQSKEIKKIIKKHWEVLKLDADLYQQLPSEPGIIFKRATNLKQRVTRSCIPPGAKSKDKSLVGYYPCVTCKACKYGKKTKKKKKNLHQK</sequence>
<dbReference type="AlphaFoldDB" id="A0A803J844"/>
<dbReference type="InParanoid" id="A0A803J844"/>
<feature type="region of interest" description="Disordered" evidence="1">
    <location>
        <begin position="1"/>
        <end position="34"/>
    </location>
</feature>
<dbReference type="InterPro" id="IPR000477">
    <property type="entry name" value="RT_dom"/>
</dbReference>
<accession>A0A803J844</accession>
<proteinExistence type="predicted"/>
<evidence type="ECO:0000256" key="1">
    <source>
        <dbReference type="SAM" id="MobiDB-lite"/>
    </source>
</evidence>
<evidence type="ECO:0000313" key="3">
    <source>
        <dbReference type="Ensembl" id="ENSXETP00000104038"/>
    </source>
</evidence>
<dbReference type="SUPFAM" id="SSF56672">
    <property type="entry name" value="DNA/RNA polymerases"/>
    <property type="match status" value="1"/>
</dbReference>